<dbReference type="EMBL" id="JBBPBN010000006">
    <property type="protein sequence ID" value="KAK9035074.1"/>
    <property type="molecule type" value="Genomic_DNA"/>
</dbReference>
<sequence>MTIILGGDVEQEIEEDFMVMSLFPGLQLMEVTTDSYKFPELIENNNQKFHLLREVGRRIKAEMEDIGLFK</sequence>
<gene>
    <name evidence="1" type="ORF">V6N11_077125</name>
</gene>
<evidence type="ECO:0000313" key="1">
    <source>
        <dbReference type="EMBL" id="KAK9035074.1"/>
    </source>
</evidence>
<reference evidence="1 2" key="1">
    <citation type="journal article" date="2024" name="G3 (Bethesda)">
        <title>Genome assembly of Hibiscus sabdariffa L. provides insights into metabolisms of medicinal natural products.</title>
        <authorList>
            <person name="Kim T."/>
        </authorList>
    </citation>
    <scope>NUCLEOTIDE SEQUENCE [LARGE SCALE GENOMIC DNA]</scope>
    <source>
        <strain evidence="1">TK-2024</strain>
        <tissue evidence="1">Old leaves</tissue>
    </source>
</reference>
<proteinExistence type="predicted"/>
<keyword evidence="2" id="KW-1185">Reference proteome</keyword>
<evidence type="ECO:0000313" key="2">
    <source>
        <dbReference type="Proteomes" id="UP001396334"/>
    </source>
</evidence>
<protein>
    <submittedName>
        <fullName evidence="1">Uncharacterized protein</fullName>
    </submittedName>
</protein>
<name>A0ABR2TCV2_9ROSI</name>
<accession>A0ABR2TCV2</accession>
<dbReference type="Proteomes" id="UP001396334">
    <property type="component" value="Unassembled WGS sequence"/>
</dbReference>
<organism evidence="1 2">
    <name type="scientific">Hibiscus sabdariffa</name>
    <name type="common">roselle</name>
    <dbReference type="NCBI Taxonomy" id="183260"/>
    <lineage>
        <taxon>Eukaryota</taxon>
        <taxon>Viridiplantae</taxon>
        <taxon>Streptophyta</taxon>
        <taxon>Embryophyta</taxon>
        <taxon>Tracheophyta</taxon>
        <taxon>Spermatophyta</taxon>
        <taxon>Magnoliopsida</taxon>
        <taxon>eudicotyledons</taxon>
        <taxon>Gunneridae</taxon>
        <taxon>Pentapetalae</taxon>
        <taxon>rosids</taxon>
        <taxon>malvids</taxon>
        <taxon>Malvales</taxon>
        <taxon>Malvaceae</taxon>
        <taxon>Malvoideae</taxon>
        <taxon>Hibiscus</taxon>
    </lineage>
</organism>
<comment type="caution">
    <text evidence="1">The sequence shown here is derived from an EMBL/GenBank/DDBJ whole genome shotgun (WGS) entry which is preliminary data.</text>
</comment>